<evidence type="ECO:0000256" key="4">
    <source>
        <dbReference type="ARBA" id="ARBA00022692"/>
    </source>
</evidence>
<dbReference type="PROSITE" id="PS51635">
    <property type="entry name" value="PNPLA"/>
    <property type="match status" value="1"/>
</dbReference>
<evidence type="ECO:0000256" key="1">
    <source>
        <dbReference type="ARBA" id="ARBA00004167"/>
    </source>
</evidence>
<evidence type="ECO:0000313" key="13">
    <source>
        <dbReference type="EMBL" id="JAS18852.1"/>
    </source>
</evidence>
<evidence type="ECO:0000256" key="3">
    <source>
        <dbReference type="ARBA" id="ARBA00013274"/>
    </source>
</evidence>
<dbReference type="GO" id="GO:0046470">
    <property type="term" value="P:phosphatidylcholine metabolic process"/>
    <property type="evidence" value="ECO:0007669"/>
    <property type="project" value="InterPro"/>
</dbReference>
<evidence type="ECO:0000256" key="11">
    <source>
        <dbReference type="SAM" id="MobiDB-lite"/>
    </source>
</evidence>
<dbReference type="InterPro" id="IPR002641">
    <property type="entry name" value="PNPLA_dom"/>
</dbReference>
<feature type="domain" description="PNPLA" evidence="12">
    <location>
        <begin position="152"/>
        <end position="318"/>
    </location>
</feature>
<reference evidence="13" key="1">
    <citation type="submission" date="2015-12" db="EMBL/GenBank/DDBJ databases">
        <title>De novo transcriptome assembly of four potential Pierce s Disease insect vectors from Arizona vineyards.</title>
        <authorList>
            <person name="Tassone E.E."/>
        </authorList>
    </citation>
    <scope>NUCLEOTIDE SEQUENCE</scope>
</reference>
<evidence type="ECO:0000259" key="12">
    <source>
        <dbReference type="PROSITE" id="PS51635"/>
    </source>
</evidence>
<feature type="short sequence motif" description="GXGXXG" evidence="10">
    <location>
        <begin position="156"/>
        <end position="161"/>
    </location>
</feature>
<dbReference type="InterPro" id="IPR050301">
    <property type="entry name" value="NTE"/>
</dbReference>
<keyword evidence="8 10" id="KW-0443">Lipid metabolism</keyword>
<proteinExistence type="inferred from homology"/>
<keyword evidence="6 10" id="KW-0442">Lipid degradation</keyword>
<dbReference type="FunFam" id="3.40.1090.10:FF:000001">
    <property type="entry name" value="neuropathy target esterase isoform X2"/>
    <property type="match status" value="1"/>
</dbReference>
<feature type="short sequence motif" description="GXSXG" evidence="10">
    <location>
        <begin position="183"/>
        <end position="187"/>
    </location>
</feature>
<evidence type="ECO:0000256" key="2">
    <source>
        <dbReference type="ARBA" id="ARBA00006636"/>
    </source>
</evidence>
<accession>A0A1B6CZJ2</accession>
<dbReference type="GO" id="GO:0016020">
    <property type="term" value="C:membrane"/>
    <property type="evidence" value="ECO:0007669"/>
    <property type="project" value="UniProtKB-SubCell"/>
</dbReference>
<dbReference type="PANTHER" id="PTHR14226:SF29">
    <property type="entry name" value="NEUROPATHY TARGET ESTERASE SWS"/>
    <property type="match status" value="1"/>
</dbReference>
<dbReference type="Pfam" id="PF24179">
    <property type="entry name" value="NTE_Ploop"/>
    <property type="match status" value="1"/>
</dbReference>
<dbReference type="PROSITE" id="PS01237">
    <property type="entry name" value="UPF0028"/>
    <property type="match status" value="1"/>
</dbReference>
<evidence type="ECO:0000256" key="9">
    <source>
        <dbReference type="ARBA" id="ARBA00023136"/>
    </source>
</evidence>
<sequence length="549" mass="62199">MDQSNEYRLTSWLAQQEDQHKIALYQCDNSNTTWTQRCVRQADCVLIVGLGDRPPSIGKIEKEVERMAMRTQKELILLHKEGGERPNNTLTWLNMRTWVSSHHHIQCSKRMFIRRSQFRINELYSKVLMSEPNVHSDFSRLARWLTGTSVGLVLGGGGARGASHIGMIKAIQEAGIPIDMVGGVSIGAFMGALWCSERNIVTVTQKAREWSKKMTHWWRQILDLTYPATSMFTGSYFNQTIYKTFGDTYIEDLWIPYFTLTTDITSSVMRTHTHGPLKNYVRASMSLAGIFPPLCDPLDGHLLLDGCYTNNVPADVMRSLGAKHIIAIDVGSQDDVDLTNYGDCLSGWWLLWKRYNPFSTPVRVPNLHDIQSRLAYVSCVRQLEEVKSSDYCEYIRPPIDKFKTLQFGSFDEIKDVGYNHGRTFFAGMLKGGGLPPFLKQPETIKVKSMQSPNAQQNVAAYTFTDLAQMVCKVQRGHYYGDETETSDDDYEADEEDTQEVGYASEPANFNTSSNKLLKRRAGGSLSYSENELESVSESEYVGKNKVYTS</sequence>
<dbReference type="CDD" id="cd07225">
    <property type="entry name" value="Pat_PNPLA6_PNPLA7"/>
    <property type="match status" value="1"/>
</dbReference>
<keyword evidence="7" id="KW-1133">Transmembrane helix</keyword>
<feature type="compositionally biased region" description="Acidic residues" evidence="11">
    <location>
        <begin position="481"/>
        <end position="498"/>
    </location>
</feature>
<evidence type="ECO:0000256" key="10">
    <source>
        <dbReference type="PROSITE-ProRule" id="PRU01161"/>
    </source>
</evidence>
<evidence type="ECO:0000256" key="7">
    <source>
        <dbReference type="ARBA" id="ARBA00022989"/>
    </source>
</evidence>
<comment type="similarity">
    <text evidence="2">Belongs to the NTE family.</text>
</comment>
<protein>
    <recommendedName>
        <fullName evidence="3">lysophospholipase</fullName>
        <ecNumber evidence="3">3.1.1.5</ecNumber>
    </recommendedName>
</protein>
<dbReference type="GO" id="GO:0016042">
    <property type="term" value="P:lipid catabolic process"/>
    <property type="evidence" value="ECO:0007669"/>
    <property type="project" value="UniProtKB-UniRule"/>
</dbReference>
<dbReference type="InterPro" id="IPR001423">
    <property type="entry name" value="LysoPLipase_patatin_CS"/>
</dbReference>
<dbReference type="EC" id="3.1.1.5" evidence="3"/>
<dbReference type="AlphaFoldDB" id="A0A1B6CZJ2"/>
<dbReference type="Gene3D" id="3.40.1090.10">
    <property type="entry name" value="Cytosolic phospholipase A2 catalytic domain"/>
    <property type="match status" value="1"/>
</dbReference>
<comment type="subcellular location">
    <subcellularLocation>
        <location evidence="1">Membrane</location>
        <topology evidence="1">Single-pass membrane protein</topology>
    </subcellularLocation>
</comment>
<evidence type="ECO:0000256" key="6">
    <source>
        <dbReference type="ARBA" id="ARBA00022963"/>
    </source>
</evidence>
<comment type="caution">
    <text evidence="10">Lacks conserved residue(s) required for the propagation of feature annotation.</text>
</comment>
<dbReference type="InterPro" id="IPR056556">
    <property type="entry name" value="NTE1_P-loop_dom"/>
</dbReference>
<dbReference type="GO" id="GO:0004622">
    <property type="term" value="F:phosphatidylcholine lysophospholipase activity"/>
    <property type="evidence" value="ECO:0007669"/>
    <property type="project" value="UniProtKB-EC"/>
</dbReference>
<evidence type="ECO:0000256" key="8">
    <source>
        <dbReference type="ARBA" id="ARBA00023098"/>
    </source>
</evidence>
<keyword evidence="4" id="KW-0812">Transmembrane</keyword>
<evidence type="ECO:0000256" key="5">
    <source>
        <dbReference type="ARBA" id="ARBA00022801"/>
    </source>
</evidence>
<organism evidence="13">
    <name type="scientific">Clastoptera arizonana</name>
    <name type="common">Arizona spittle bug</name>
    <dbReference type="NCBI Taxonomy" id="38151"/>
    <lineage>
        <taxon>Eukaryota</taxon>
        <taxon>Metazoa</taxon>
        <taxon>Ecdysozoa</taxon>
        <taxon>Arthropoda</taxon>
        <taxon>Hexapoda</taxon>
        <taxon>Insecta</taxon>
        <taxon>Pterygota</taxon>
        <taxon>Neoptera</taxon>
        <taxon>Paraneoptera</taxon>
        <taxon>Hemiptera</taxon>
        <taxon>Auchenorrhyncha</taxon>
        <taxon>Cercopoidea</taxon>
        <taxon>Clastopteridae</taxon>
        <taxon>Clastoptera</taxon>
    </lineage>
</organism>
<dbReference type="SUPFAM" id="SSF52151">
    <property type="entry name" value="FabD/lysophospholipase-like"/>
    <property type="match status" value="1"/>
</dbReference>
<dbReference type="GO" id="GO:0005783">
    <property type="term" value="C:endoplasmic reticulum"/>
    <property type="evidence" value="ECO:0007669"/>
    <property type="project" value="TreeGrafter"/>
</dbReference>
<dbReference type="InterPro" id="IPR016035">
    <property type="entry name" value="Acyl_Trfase/lysoPLipase"/>
</dbReference>
<dbReference type="PANTHER" id="PTHR14226">
    <property type="entry name" value="NEUROPATHY TARGET ESTERASE/SWISS CHEESE D.MELANOGASTER"/>
    <property type="match status" value="1"/>
</dbReference>
<keyword evidence="5 10" id="KW-0378">Hydrolase</keyword>
<keyword evidence="9" id="KW-0472">Membrane</keyword>
<name>A0A1B6CZJ2_9HEMI</name>
<dbReference type="EMBL" id="GEDC01018446">
    <property type="protein sequence ID" value="JAS18852.1"/>
    <property type="molecule type" value="Transcribed_RNA"/>
</dbReference>
<feature type="region of interest" description="Disordered" evidence="11">
    <location>
        <begin position="481"/>
        <end position="549"/>
    </location>
</feature>
<dbReference type="Pfam" id="PF01734">
    <property type="entry name" value="Patatin"/>
    <property type="match status" value="1"/>
</dbReference>
<feature type="active site" description="Nucleophile" evidence="10">
    <location>
        <position position="185"/>
    </location>
</feature>
<gene>
    <name evidence="13" type="ORF">g.31716</name>
</gene>
<feature type="active site" description="Proton acceptor" evidence="10">
    <location>
        <position position="305"/>
    </location>
</feature>